<gene>
    <name evidence="1" type="ORF">V6N12_034053</name>
</gene>
<evidence type="ECO:0000313" key="1">
    <source>
        <dbReference type="EMBL" id="KAK8506315.1"/>
    </source>
</evidence>
<proteinExistence type="predicted"/>
<protein>
    <submittedName>
        <fullName evidence="1">Uncharacterized protein</fullName>
    </submittedName>
</protein>
<name>A0ABR2BGN5_9ROSI</name>
<organism evidence="1 2">
    <name type="scientific">Hibiscus sabdariffa</name>
    <name type="common">roselle</name>
    <dbReference type="NCBI Taxonomy" id="183260"/>
    <lineage>
        <taxon>Eukaryota</taxon>
        <taxon>Viridiplantae</taxon>
        <taxon>Streptophyta</taxon>
        <taxon>Embryophyta</taxon>
        <taxon>Tracheophyta</taxon>
        <taxon>Spermatophyta</taxon>
        <taxon>Magnoliopsida</taxon>
        <taxon>eudicotyledons</taxon>
        <taxon>Gunneridae</taxon>
        <taxon>Pentapetalae</taxon>
        <taxon>rosids</taxon>
        <taxon>malvids</taxon>
        <taxon>Malvales</taxon>
        <taxon>Malvaceae</taxon>
        <taxon>Malvoideae</taxon>
        <taxon>Hibiscus</taxon>
    </lineage>
</organism>
<comment type="caution">
    <text evidence="1">The sequence shown here is derived from an EMBL/GenBank/DDBJ whole genome shotgun (WGS) entry which is preliminary data.</text>
</comment>
<evidence type="ECO:0000313" key="2">
    <source>
        <dbReference type="Proteomes" id="UP001472677"/>
    </source>
</evidence>
<reference evidence="1 2" key="1">
    <citation type="journal article" date="2024" name="G3 (Bethesda)">
        <title>Genome assembly of Hibiscus sabdariffa L. provides insights into metabolisms of medicinal natural products.</title>
        <authorList>
            <person name="Kim T."/>
        </authorList>
    </citation>
    <scope>NUCLEOTIDE SEQUENCE [LARGE SCALE GENOMIC DNA]</scope>
    <source>
        <strain evidence="1">TK-2024</strain>
        <tissue evidence="1">Old leaves</tissue>
    </source>
</reference>
<dbReference type="EMBL" id="JBBPBM010000118">
    <property type="protein sequence ID" value="KAK8506315.1"/>
    <property type="molecule type" value="Genomic_DNA"/>
</dbReference>
<dbReference type="Proteomes" id="UP001472677">
    <property type="component" value="Unassembled WGS sequence"/>
</dbReference>
<sequence length="211" mass="23675">MVESTLFRGIFAPNQRTHPVAGALGDSSNSPGRRVKNLVNEERQIGMRILSAEDILLYHASNKRILRNVILDGVIMNEPRILKSSGLRLIKNEEIVNFIFSPSLNEGPSKIISRVEKQFKGKAKAKGTKRLSGIKQATRVKFAKENDQKFDDETGLLEFGPDPFSKRIINTPTFTSSPSLTLNEIDDIQYDEDAKFSLFANDIIQCHSQDI</sequence>
<keyword evidence="2" id="KW-1185">Reference proteome</keyword>
<accession>A0ABR2BGN5</accession>